<keyword evidence="10" id="KW-1185">Reference proteome</keyword>
<evidence type="ECO:0000256" key="3">
    <source>
        <dbReference type="ARBA" id="ARBA00022475"/>
    </source>
</evidence>
<evidence type="ECO:0000259" key="8">
    <source>
        <dbReference type="Pfam" id="PF02687"/>
    </source>
</evidence>
<evidence type="ECO:0000256" key="1">
    <source>
        <dbReference type="ARBA" id="ARBA00004651"/>
    </source>
</evidence>
<feature type="transmembrane region" description="Helical" evidence="7">
    <location>
        <begin position="332"/>
        <end position="356"/>
    </location>
</feature>
<feature type="transmembrane region" description="Helical" evidence="7">
    <location>
        <begin position="238"/>
        <end position="264"/>
    </location>
</feature>
<dbReference type="eggNOG" id="COG0577">
    <property type="taxonomic scope" value="Bacteria"/>
</dbReference>
<protein>
    <recommendedName>
        <fullName evidence="8">ABC3 transporter permease C-terminal domain-containing protein</fullName>
    </recommendedName>
</protein>
<evidence type="ECO:0000313" key="10">
    <source>
        <dbReference type="Proteomes" id="UP000007947"/>
    </source>
</evidence>
<dbReference type="KEGG" id="mph:MLP_00510"/>
<evidence type="ECO:0000313" key="9">
    <source>
        <dbReference type="EMBL" id="BAK33065.1"/>
    </source>
</evidence>
<dbReference type="GO" id="GO:0098797">
    <property type="term" value="C:plasma membrane protein complex"/>
    <property type="evidence" value="ECO:0007669"/>
    <property type="project" value="TreeGrafter"/>
</dbReference>
<comment type="subcellular location">
    <subcellularLocation>
        <location evidence="1">Cell membrane</location>
        <topology evidence="1">Multi-pass membrane protein</topology>
    </subcellularLocation>
</comment>
<dbReference type="OrthoDB" id="3734492at2"/>
<feature type="transmembrane region" description="Helical" evidence="7">
    <location>
        <begin position="426"/>
        <end position="449"/>
    </location>
</feature>
<dbReference type="InterPro" id="IPR051447">
    <property type="entry name" value="Lipoprotein-release_system"/>
</dbReference>
<dbReference type="Pfam" id="PF02687">
    <property type="entry name" value="FtsX"/>
    <property type="match status" value="2"/>
</dbReference>
<keyword evidence="4 7" id="KW-0812">Transmembrane</keyword>
<dbReference type="PANTHER" id="PTHR30489">
    <property type="entry name" value="LIPOPROTEIN-RELEASING SYSTEM TRANSMEMBRANE PROTEIN LOLE"/>
    <property type="match status" value="1"/>
</dbReference>
<dbReference type="Proteomes" id="UP000007947">
    <property type="component" value="Chromosome"/>
</dbReference>
<feature type="transmembrane region" description="Helical" evidence="7">
    <location>
        <begin position="205"/>
        <end position="226"/>
    </location>
</feature>
<feature type="transmembrane region" description="Helical" evidence="7">
    <location>
        <begin position="155"/>
        <end position="174"/>
    </location>
</feature>
<feature type="transmembrane region" description="Helical" evidence="7">
    <location>
        <begin position="387"/>
        <end position="420"/>
    </location>
</feature>
<keyword evidence="5 7" id="KW-1133">Transmembrane helix</keyword>
<evidence type="ECO:0000256" key="7">
    <source>
        <dbReference type="SAM" id="Phobius"/>
    </source>
</evidence>
<dbReference type="InterPro" id="IPR003838">
    <property type="entry name" value="ABC3_permease_C"/>
</dbReference>
<dbReference type="AlphaFoldDB" id="F5XGF8"/>
<feature type="transmembrane region" description="Helical" evidence="7">
    <location>
        <begin position="299"/>
        <end position="320"/>
    </location>
</feature>
<feature type="transmembrane region" description="Helical" evidence="7">
    <location>
        <begin position="12"/>
        <end position="40"/>
    </location>
</feature>
<dbReference type="GO" id="GO:0044874">
    <property type="term" value="P:lipoprotein localization to outer membrane"/>
    <property type="evidence" value="ECO:0007669"/>
    <property type="project" value="TreeGrafter"/>
</dbReference>
<dbReference type="HOGENOM" id="CLU_046857_0_0_11"/>
<evidence type="ECO:0000256" key="6">
    <source>
        <dbReference type="ARBA" id="ARBA00023136"/>
    </source>
</evidence>
<proteinExistence type="inferred from homology"/>
<organism evidence="9 10">
    <name type="scientific">Microlunatus phosphovorus (strain ATCC 700054 / DSM 10555 / JCM 9379 / NBRC 101784 / NCIMB 13414 / VKM Ac-1990 / NM-1)</name>
    <dbReference type="NCBI Taxonomy" id="1032480"/>
    <lineage>
        <taxon>Bacteria</taxon>
        <taxon>Bacillati</taxon>
        <taxon>Actinomycetota</taxon>
        <taxon>Actinomycetes</taxon>
        <taxon>Propionibacteriales</taxon>
        <taxon>Propionibacteriaceae</taxon>
        <taxon>Microlunatus</taxon>
    </lineage>
</organism>
<sequence length="466" mass="47803">MRSIIMAELRSAWTAWFAVILAFIATSFAIILPLLAWVGVEDTIATGLVPEMDVPALRFLPIWNLALALLAALNIIGAVTGLVVESRRGALARLALAGATPGQVSRILLAQLAVVAAVGGVIGGVFAIVAVPAAVSMAVGDRGIDESVVVARPDLVMALVGLVGFIVLAMVAGLRQSRVAAAVPAVEALRTIPGASVRRRRIGRWVGAFLLALLIAGIAASTFAMAPQLGVDSADMVLQSSLICLLLTGSFLSVCAPLTIGLLTKAWTALVPSRSGPWVLARASVIAKGERLARTVTPIMFSVGVLFGLGVLLASTSALLRSLGRDGLEQAGMSTLLVFVGLVLLVAIAGGVSVLLMMSRQREAELALAGVVGATTRQQVLMSVLEGLVITGTAMILGLAMTVVGMVVFVIGMGALGLVTPVVVPWHVLAAVLGVCALITVAATTLPVLPSLRRSARTVVAQLAAE</sequence>
<comment type="similarity">
    <text evidence="2">Belongs to the ABC-4 integral membrane protein family. LolC/E subfamily.</text>
</comment>
<name>F5XGF8_MICPN</name>
<keyword evidence="6 7" id="KW-0472">Membrane</keyword>
<evidence type="ECO:0000256" key="5">
    <source>
        <dbReference type="ARBA" id="ARBA00022989"/>
    </source>
</evidence>
<gene>
    <name evidence="9" type="ordered locus">MLP_00510</name>
</gene>
<dbReference type="STRING" id="1032480.MLP_00510"/>
<feature type="domain" description="ABC3 transporter permease C-terminal" evidence="8">
    <location>
        <begin position="66"/>
        <end position="176"/>
    </location>
</feature>
<dbReference type="PANTHER" id="PTHR30489:SF0">
    <property type="entry name" value="LIPOPROTEIN-RELEASING SYSTEM TRANSMEMBRANE PROTEIN LOLE"/>
    <property type="match status" value="1"/>
</dbReference>
<feature type="transmembrane region" description="Helical" evidence="7">
    <location>
        <begin position="60"/>
        <end position="84"/>
    </location>
</feature>
<evidence type="ECO:0000256" key="2">
    <source>
        <dbReference type="ARBA" id="ARBA00005236"/>
    </source>
</evidence>
<keyword evidence="3" id="KW-1003">Cell membrane</keyword>
<reference evidence="9 10" key="1">
    <citation type="submission" date="2011-05" db="EMBL/GenBank/DDBJ databases">
        <title>Whole genome sequence of Microlunatus phosphovorus NM-1.</title>
        <authorList>
            <person name="Hosoyama A."/>
            <person name="Sasaki K."/>
            <person name="Harada T."/>
            <person name="Igarashi R."/>
            <person name="Kawakoshi A."/>
            <person name="Sasagawa M."/>
            <person name="Fukada J."/>
            <person name="Nakamura S."/>
            <person name="Katano Y."/>
            <person name="Hanada S."/>
            <person name="Kamagata Y."/>
            <person name="Nakamura N."/>
            <person name="Yamazaki S."/>
            <person name="Fujita N."/>
        </authorList>
    </citation>
    <scope>NUCLEOTIDE SEQUENCE [LARGE SCALE GENOMIC DNA]</scope>
    <source>
        <strain evidence="10">ATCC 700054 / DSM 10555 / JCM 9379 / NBRC 101784 / NCIMB 13414 / VKM Ac-1990 / NM-1</strain>
    </source>
</reference>
<dbReference type="EMBL" id="AP012204">
    <property type="protein sequence ID" value="BAK33065.1"/>
    <property type="molecule type" value="Genomic_DNA"/>
</dbReference>
<evidence type="ECO:0000256" key="4">
    <source>
        <dbReference type="ARBA" id="ARBA00022692"/>
    </source>
</evidence>
<feature type="domain" description="ABC3 transporter permease C-terminal" evidence="8">
    <location>
        <begin position="338"/>
        <end position="454"/>
    </location>
</feature>
<feature type="transmembrane region" description="Helical" evidence="7">
    <location>
        <begin position="112"/>
        <end position="135"/>
    </location>
</feature>
<accession>F5XGF8</accession>
<dbReference type="RefSeq" id="WP_013860954.1">
    <property type="nucleotide sequence ID" value="NC_015635.1"/>
</dbReference>